<organism evidence="1 2">
    <name type="scientific">Lusitaniella coriacea LEGE 07157</name>
    <dbReference type="NCBI Taxonomy" id="945747"/>
    <lineage>
        <taxon>Bacteria</taxon>
        <taxon>Bacillati</taxon>
        <taxon>Cyanobacteriota</taxon>
        <taxon>Cyanophyceae</taxon>
        <taxon>Spirulinales</taxon>
        <taxon>Lusitaniellaceae</taxon>
        <taxon>Lusitaniella</taxon>
    </lineage>
</organism>
<gene>
    <name evidence="1" type="ORF">IQ249_24985</name>
</gene>
<dbReference type="EMBL" id="JADEWZ010000082">
    <property type="protein sequence ID" value="MBE9119115.1"/>
    <property type="molecule type" value="Genomic_DNA"/>
</dbReference>
<keyword evidence="2" id="KW-1185">Reference proteome</keyword>
<accession>A0A8J7JFY3</accession>
<dbReference type="RefSeq" id="WP_194032208.1">
    <property type="nucleotide sequence ID" value="NZ_JADEWZ010000082.1"/>
</dbReference>
<dbReference type="Proteomes" id="UP000654482">
    <property type="component" value="Unassembled WGS sequence"/>
</dbReference>
<comment type="caution">
    <text evidence="1">The sequence shown here is derived from an EMBL/GenBank/DDBJ whole genome shotgun (WGS) entry which is preliminary data.</text>
</comment>
<evidence type="ECO:0000313" key="2">
    <source>
        <dbReference type="Proteomes" id="UP000654482"/>
    </source>
</evidence>
<proteinExistence type="predicted"/>
<dbReference type="AlphaFoldDB" id="A0A8J7JFY3"/>
<evidence type="ECO:0000313" key="1">
    <source>
        <dbReference type="EMBL" id="MBE9119115.1"/>
    </source>
</evidence>
<sequence length="81" mass="8832">MPIIIIKARPGKTTAEQALELIDAHPDGISIRELCVTLNRPVSMIQICLKAALTAGRITAIQEGMSLVYCLKSERIGKNKD</sequence>
<name>A0A8J7JFY3_9CYAN</name>
<reference evidence="1" key="1">
    <citation type="submission" date="2020-10" db="EMBL/GenBank/DDBJ databases">
        <authorList>
            <person name="Castelo-Branco R."/>
            <person name="Eusebio N."/>
            <person name="Adriana R."/>
            <person name="Vieira A."/>
            <person name="Brugerolle De Fraissinette N."/>
            <person name="Rezende De Castro R."/>
            <person name="Schneider M.P."/>
            <person name="Vasconcelos V."/>
            <person name="Leao P.N."/>
        </authorList>
    </citation>
    <scope>NUCLEOTIDE SEQUENCE</scope>
    <source>
        <strain evidence="1">LEGE 07157</strain>
    </source>
</reference>
<protein>
    <submittedName>
        <fullName evidence="1">Winged helix-turn-helix domain-containing protein</fullName>
    </submittedName>
</protein>